<accession>A0ABV5AJ55</accession>
<evidence type="ECO:0000313" key="2">
    <source>
        <dbReference type="EMBL" id="MFB5192298.1"/>
    </source>
</evidence>
<keyword evidence="1" id="KW-0472">Membrane</keyword>
<protein>
    <submittedName>
        <fullName evidence="2">Uncharacterized protein</fullName>
    </submittedName>
</protein>
<sequence length="57" mass="6354">MLRFIVAMIIPLIIFIYTMSFTRWMGRQKHLAAATSAALLGVMTLVASGATIWKLLN</sequence>
<dbReference type="EMBL" id="JBDXSU010000019">
    <property type="protein sequence ID" value="MFB5192298.1"/>
    <property type="molecule type" value="Genomic_DNA"/>
</dbReference>
<proteinExistence type="predicted"/>
<keyword evidence="1" id="KW-0812">Transmembrane</keyword>
<feature type="transmembrane region" description="Helical" evidence="1">
    <location>
        <begin position="6"/>
        <end position="24"/>
    </location>
</feature>
<evidence type="ECO:0000256" key="1">
    <source>
        <dbReference type="SAM" id="Phobius"/>
    </source>
</evidence>
<gene>
    <name evidence="2" type="ORF">KKP3000_001093</name>
</gene>
<comment type="caution">
    <text evidence="2">The sequence shown here is derived from an EMBL/GenBank/DDBJ whole genome shotgun (WGS) entry which is preliminary data.</text>
</comment>
<reference evidence="2 3" key="1">
    <citation type="journal article" date="2024" name="Int. J. Mol. Sci.">
        <title>Exploration of Alicyclobacillus spp. Genome in Search of Antibiotic Resistance.</title>
        <authorList>
            <person name="Bucka-Kolendo J."/>
            <person name="Kiousi D.E."/>
            <person name="Dekowska A."/>
            <person name="Mikolajczuk-Szczyrba A."/>
            <person name="Karadedos D.M."/>
            <person name="Michael P."/>
            <person name="Galanis A."/>
            <person name="Sokolowska B."/>
        </authorList>
    </citation>
    <scope>NUCLEOTIDE SEQUENCE [LARGE SCALE GENOMIC DNA]</scope>
    <source>
        <strain evidence="2 3">KKP 3000</strain>
    </source>
</reference>
<evidence type="ECO:0000313" key="3">
    <source>
        <dbReference type="Proteomes" id="UP001579974"/>
    </source>
</evidence>
<keyword evidence="3" id="KW-1185">Reference proteome</keyword>
<dbReference type="Proteomes" id="UP001579974">
    <property type="component" value="Unassembled WGS sequence"/>
</dbReference>
<organism evidence="2 3">
    <name type="scientific">Alicyclobacillus fastidiosus</name>
    <dbReference type="NCBI Taxonomy" id="392011"/>
    <lineage>
        <taxon>Bacteria</taxon>
        <taxon>Bacillati</taxon>
        <taxon>Bacillota</taxon>
        <taxon>Bacilli</taxon>
        <taxon>Bacillales</taxon>
        <taxon>Alicyclobacillaceae</taxon>
        <taxon>Alicyclobacillus</taxon>
    </lineage>
</organism>
<feature type="transmembrane region" description="Helical" evidence="1">
    <location>
        <begin position="31"/>
        <end position="53"/>
    </location>
</feature>
<name>A0ABV5AJ55_9BACL</name>
<keyword evidence="1" id="KW-1133">Transmembrane helix</keyword>
<dbReference type="RefSeq" id="WP_275474302.1">
    <property type="nucleotide sequence ID" value="NZ_CP162940.1"/>
</dbReference>